<feature type="signal peptide" evidence="1">
    <location>
        <begin position="1"/>
        <end position="32"/>
    </location>
</feature>
<dbReference type="InterPro" id="IPR036084">
    <property type="entry name" value="Ser_inhib-like_sf"/>
</dbReference>
<reference evidence="3" key="1">
    <citation type="journal article" date="2017" name="Parasit. Vectors">
        <title>Sialotranscriptomics of Rhipicephalus zambeziensis reveals intricate expression profiles of secretory proteins and suggests tight temporal transcriptional regulation during blood-feeding.</title>
        <authorList>
            <person name="de Castro M.H."/>
            <person name="de Klerk D."/>
            <person name="Pienaar R."/>
            <person name="Rees D.J.G."/>
            <person name="Mans B.J."/>
        </authorList>
    </citation>
    <scope>NUCLEOTIDE SEQUENCE</scope>
    <source>
        <tissue evidence="3">Salivary glands</tissue>
    </source>
</reference>
<accession>A0A224YQG1</accession>
<evidence type="ECO:0000313" key="3">
    <source>
        <dbReference type="EMBL" id="MAA16483.1"/>
    </source>
</evidence>
<feature type="domain" description="TIL" evidence="2">
    <location>
        <begin position="60"/>
        <end position="118"/>
    </location>
</feature>
<proteinExistence type="predicted"/>
<dbReference type="EMBL" id="GFPF01005337">
    <property type="protein sequence ID" value="MAA16483.1"/>
    <property type="molecule type" value="Transcribed_RNA"/>
</dbReference>
<sequence length="143" mass="16383">MRPTCRRDTPGMARVSLLIIPVICGFLLPAKGQYPQPGAMGPVGPERRSIIDGALGRRYCHWNERWKWCQSPDCGEWRCEYLFQGWPKHCRFGCQTRCFCRRGFFRDANGFCVGIFKCLFHRRLYVANGVNLASSANATSRSE</sequence>
<dbReference type="InterPro" id="IPR002919">
    <property type="entry name" value="TIL_dom"/>
</dbReference>
<evidence type="ECO:0000256" key="1">
    <source>
        <dbReference type="SAM" id="SignalP"/>
    </source>
</evidence>
<dbReference type="SUPFAM" id="SSF57567">
    <property type="entry name" value="Serine protease inhibitors"/>
    <property type="match status" value="1"/>
</dbReference>
<dbReference type="AlphaFoldDB" id="A0A224YQG1"/>
<protein>
    <submittedName>
        <fullName evidence="3">TIL domain containing protein</fullName>
    </submittedName>
</protein>
<feature type="chain" id="PRO_5011990927" evidence="1">
    <location>
        <begin position="33"/>
        <end position="143"/>
    </location>
</feature>
<keyword evidence="1" id="KW-0732">Signal</keyword>
<dbReference type="Pfam" id="PF01826">
    <property type="entry name" value="TIL"/>
    <property type="match status" value="1"/>
</dbReference>
<organism evidence="3">
    <name type="scientific">Rhipicephalus zambeziensis</name>
    <dbReference type="NCBI Taxonomy" id="60191"/>
    <lineage>
        <taxon>Eukaryota</taxon>
        <taxon>Metazoa</taxon>
        <taxon>Ecdysozoa</taxon>
        <taxon>Arthropoda</taxon>
        <taxon>Chelicerata</taxon>
        <taxon>Arachnida</taxon>
        <taxon>Acari</taxon>
        <taxon>Parasitiformes</taxon>
        <taxon>Ixodida</taxon>
        <taxon>Ixodoidea</taxon>
        <taxon>Ixodidae</taxon>
        <taxon>Rhipicephalinae</taxon>
        <taxon>Rhipicephalus</taxon>
        <taxon>Rhipicephalus</taxon>
    </lineage>
</organism>
<evidence type="ECO:0000259" key="2">
    <source>
        <dbReference type="Pfam" id="PF01826"/>
    </source>
</evidence>
<name>A0A224YQG1_9ACAR</name>
<dbReference type="Gene3D" id="2.10.25.10">
    <property type="entry name" value="Laminin"/>
    <property type="match status" value="1"/>
</dbReference>